<reference evidence="2" key="2">
    <citation type="submission" date="2020-11" db="EMBL/GenBank/DDBJ databases">
        <authorList>
            <person name="McCartney M.A."/>
            <person name="Auch B."/>
            <person name="Kono T."/>
            <person name="Mallez S."/>
            <person name="Becker A."/>
            <person name="Gohl D.M."/>
            <person name="Silverstein K.A.T."/>
            <person name="Koren S."/>
            <person name="Bechman K.B."/>
            <person name="Herman A."/>
            <person name="Abrahante J.E."/>
            <person name="Garbe J."/>
        </authorList>
    </citation>
    <scope>NUCLEOTIDE SEQUENCE</scope>
    <source>
        <strain evidence="2">Duluth1</strain>
        <tissue evidence="2">Whole animal</tissue>
    </source>
</reference>
<protein>
    <submittedName>
        <fullName evidence="2">Uncharacterized protein</fullName>
    </submittedName>
</protein>
<dbReference type="EMBL" id="JAIWYP010000010">
    <property type="protein sequence ID" value="KAH3748808.1"/>
    <property type="molecule type" value="Genomic_DNA"/>
</dbReference>
<dbReference type="AlphaFoldDB" id="A0A9D4I676"/>
<reference evidence="2" key="1">
    <citation type="journal article" date="2019" name="bioRxiv">
        <title>The Genome of the Zebra Mussel, Dreissena polymorpha: A Resource for Invasive Species Research.</title>
        <authorList>
            <person name="McCartney M.A."/>
            <person name="Auch B."/>
            <person name="Kono T."/>
            <person name="Mallez S."/>
            <person name="Zhang Y."/>
            <person name="Obille A."/>
            <person name="Becker A."/>
            <person name="Abrahante J.E."/>
            <person name="Garbe J."/>
            <person name="Badalamenti J.P."/>
            <person name="Herman A."/>
            <person name="Mangelson H."/>
            <person name="Liachko I."/>
            <person name="Sullivan S."/>
            <person name="Sone E.D."/>
            <person name="Koren S."/>
            <person name="Silverstein K.A.T."/>
            <person name="Beckman K.B."/>
            <person name="Gohl D.M."/>
        </authorList>
    </citation>
    <scope>NUCLEOTIDE SEQUENCE</scope>
    <source>
        <strain evidence="2">Duluth1</strain>
        <tissue evidence="2">Whole animal</tissue>
    </source>
</reference>
<sequence>MATPIRLPKSGMPTPSNCPQGPSNADIVTYFKRIDDRISLKYTKFEVIDKLEKKVEGINGHLKEILAFLHTINKKTSAK</sequence>
<feature type="region of interest" description="Disordered" evidence="1">
    <location>
        <begin position="1"/>
        <end position="21"/>
    </location>
</feature>
<proteinExistence type="predicted"/>
<organism evidence="2 3">
    <name type="scientific">Dreissena polymorpha</name>
    <name type="common">Zebra mussel</name>
    <name type="synonym">Mytilus polymorpha</name>
    <dbReference type="NCBI Taxonomy" id="45954"/>
    <lineage>
        <taxon>Eukaryota</taxon>
        <taxon>Metazoa</taxon>
        <taxon>Spiralia</taxon>
        <taxon>Lophotrochozoa</taxon>
        <taxon>Mollusca</taxon>
        <taxon>Bivalvia</taxon>
        <taxon>Autobranchia</taxon>
        <taxon>Heteroconchia</taxon>
        <taxon>Euheterodonta</taxon>
        <taxon>Imparidentia</taxon>
        <taxon>Neoheterodontei</taxon>
        <taxon>Myida</taxon>
        <taxon>Dreissenoidea</taxon>
        <taxon>Dreissenidae</taxon>
        <taxon>Dreissena</taxon>
    </lineage>
</organism>
<name>A0A9D4I676_DREPO</name>
<evidence type="ECO:0000313" key="3">
    <source>
        <dbReference type="Proteomes" id="UP000828390"/>
    </source>
</evidence>
<keyword evidence="3" id="KW-1185">Reference proteome</keyword>
<accession>A0A9D4I676</accession>
<evidence type="ECO:0000256" key="1">
    <source>
        <dbReference type="SAM" id="MobiDB-lite"/>
    </source>
</evidence>
<dbReference type="Proteomes" id="UP000828390">
    <property type="component" value="Unassembled WGS sequence"/>
</dbReference>
<evidence type="ECO:0000313" key="2">
    <source>
        <dbReference type="EMBL" id="KAH3748808.1"/>
    </source>
</evidence>
<comment type="caution">
    <text evidence="2">The sequence shown here is derived from an EMBL/GenBank/DDBJ whole genome shotgun (WGS) entry which is preliminary data.</text>
</comment>
<gene>
    <name evidence="2" type="ORF">DPMN_183263</name>
</gene>